<keyword evidence="1" id="KW-0479">Metal-binding</keyword>
<feature type="domain" description="Blue (type 1) copper" evidence="3">
    <location>
        <begin position="1"/>
        <end position="30"/>
    </location>
</feature>
<dbReference type="AlphaFoldDB" id="A0A2H0KT59"/>
<dbReference type="GO" id="GO:0009055">
    <property type="term" value="F:electron transfer activity"/>
    <property type="evidence" value="ECO:0007669"/>
    <property type="project" value="InterPro"/>
</dbReference>
<feature type="non-terminal residue" evidence="4">
    <location>
        <position position="1"/>
    </location>
</feature>
<proteinExistence type="predicted"/>
<reference evidence="4 5" key="1">
    <citation type="submission" date="2017-09" db="EMBL/GenBank/DDBJ databases">
        <title>Depth-based differentiation of microbial function through sediment-hosted aquifers and enrichment of novel symbionts in the deep terrestrial subsurface.</title>
        <authorList>
            <person name="Probst A.J."/>
            <person name="Ladd B."/>
            <person name="Jarett J.K."/>
            <person name="Geller-Mcgrath D.E."/>
            <person name="Sieber C.M."/>
            <person name="Emerson J.B."/>
            <person name="Anantharaman K."/>
            <person name="Thomas B.C."/>
            <person name="Malmstrom R."/>
            <person name="Stieglmeier M."/>
            <person name="Klingl A."/>
            <person name="Woyke T."/>
            <person name="Ryan C.M."/>
            <person name="Banfield J.F."/>
        </authorList>
    </citation>
    <scope>NUCLEOTIDE SEQUENCE [LARGE SCALE GENOMIC DNA]</scope>
    <source>
        <strain evidence="4">CG11_big_fil_rev_8_21_14_0_20_40_15</strain>
    </source>
</reference>
<dbReference type="InterPro" id="IPR000923">
    <property type="entry name" value="BlueCu_1"/>
</dbReference>
<dbReference type="InterPro" id="IPR008972">
    <property type="entry name" value="Cupredoxin"/>
</dbReference>
<organism evidence="4 5">
    <name type="scientific">Candidatus Portnoybacteria bacterium CG11_big_fil_rev_8_21_14_0_20_40_15</name>
    <dbReference type="NCBI Taxonomy" id="1974817"/>
    <lineage>
        <taxon>Bacteria</taxon>
        <taxon>Candidatus Portnoyibacteriota</taxon>
    </lineage>
</organism>
<protein>
    <submittedName>
        <fullName evidence="4">Copper-binding protein</fullName>
    </submittedName>
</protein>
<dbReference type="Pfam" id="PF00127">
    <property type="entry name" value="Copper-bind"/>
    <property type="match status" value="1"/>
</dbReference>
<dbReference type="Gene3D" id="2.60.40.420">
    <property type="entry name" value="Cupredoxins - blue copper proteins"/>
    <property type="match status" value="1"/>
</dbReference>
<name>A0A2H0KT59_9BACT</name>
<keyword evidence="2" id="KW-0186">Copper</keyword>
<evidence type="ECO:0000256" key="1">
    <source>
        <dbReference type="ARBA" id="ARBA00022723"/>
    </source>
</evidence>
<sequence>GQSFSKTFDSPGDYQYHCSIHPAMKGELIIR</sequence>
<dbReference type="GO" id="GO:0005507">
    <property type="term" value="F:copper ion binding"/>
    <property type="evidence" value="ECO:0007669"/>
    <property type="project" value="InterPro"/>
</dbReference>
<dbReference type="EMBL" id="PCVO01000026">
    <property type="protein sequence ID" value="PIQ75339.1"/>
    <property type="molecule type" value="Genomic_DNA"/>
</dbReference>
<evidence type="ECO:0000313" key="4">
    <source>
        <dbReference type="EMBL" id="PIQ75339.1"/>
    </source>
</evidence>
<dbReference type="Proteomes" id="UP000229317">
    <property type="component" value="Unassembled WGS sequence"/>
</dbReference>
<evidence type="ECO:0000256" key="2">
    <source>
        <dbReference type="ARBA" id="ARBA00023008"/>
    </source>
</evidence>
<gene>
    <name evidence="4" type="ORF">COV84_01775</name>
</gene>
<evidence type="ECO:0000313" key="5">
    <source>
        <dbReference type="Proteomes" id="UP000229317"/>
    </source>
</evidence>
<dbReference type="SUPFAM" id="SSF49503">
    <property type="entry name" value="Cupredoxins"/>
    <property type="match status" value="1"/>
</dbReference>
<accession>A0A2H0KT59</accession>
<comment type="caution">
    <text evidence="4">The sequence shown here is derived from an EMBL/GenBank/DDBJ whole genome shotgun (WGS) entry which is preliminary data.</text>
</comment>
<evidence type="ECO:0000259" key="3">
    <source>
        <dbReference type="Pfam" id="PF00127"/>
    </source>
</evidence>